<dbReference type="AlphaFoldDB" id="A0A5B6VXU5"/>
<evidence type="ECO:0000313" key="2">
    <source>
        <dbReference type="EMBL" id="KAA3473762.1"/>
    </source>
</evidence>
<keyword evidence="2" id="KW-0695">RNA-directed DNA polymerase</keyword>
<keyword evidence="3" id="KW-1185">Reference proteome</keyword>
<gene>
    <name evidence="2" type="ORF">EPI10_024117</name>
</gene>
<proteinExistence type="predicted"/>
<accession>A0A5B6VXU5</accession>
<comment type="caution">
    <text evidence="2">The sequence shown here is derived from an EMBL/GenBank/DDBJ whole genome shotgun (WGS) entry which is preliminary data.</text>
</comment>
<name>A0A5B6VXU5_9ROSI</name>
<evidence type="ECO:0000313" key="3">
    <source>
        <dbReference type="Proteomes" id="UP000325315"/>
    </source>
</evidence>
<dbReference type="PANTHER" id="PTHR46890">
    <property type="entry name" value="NON-LTR RETROLELEMENT REVERSE TRANSCRIPTASE-LIKE PROTEIN-RELATED"/>
    <property type="match status" value="1"/>
</dbReference>
<dbReference type="EMBL" id="SMMG02000005">
    <property type="protein sequence ID" value="KAA3473762.1"/>
    <property type="molecule type" value="Genomic_DNA"/>
</dbReference>
<feature type="domain" description="Reverse transcriptase" evidence="1">
    <location>
        <begin position="59"/>
        <end position="150"/>
    </location>
</feature>
<sequence length="283" mass="32589">MAPLKASGTDGFPAMFFQKFWHIIGKDVSRYCLEILNNQKELDTINNTNIVLILKLQNPKNMGQFTPISLCNVVYKIISNAIVNRFRKALGYYIDDAQGAFVPSRQTTDNILMAYELLHSFKKKRYGIGNFTLKLDMSKAYDSILFEKAIVEGALAIRSVINDYEKISERIVNFEKSLIYFSNNFNEAVKLQIGRALGVRMANNLEKYLGLSKMVGRQKRNAFMEIKEKFLTKVKNWSIHNLSIREKEIRVFTGVGGRHYVSLRRRWGLLEKQGWKLITNPTG</sequence>
<dbReference type="GO" id="GO:0003964">
    <property type="term" value="F:RNA-directed DNA polymerase activity"/>
    <property type="evidence" value="ECO:0007669"/>
    <property type="project" value="UniProtKB-KW"/>
</dbReference>
<evidence type="ECO:0000259" key="1">
    <source>
        <dbReference type="Pfam" id="PF00078"/>
    </source>
</evidence>
<keyword evidence="2" id="KW-0548">Nucleotidyltransferase</keyword>
<dbReference type="OrthoDB" id="684496at2759"/>
<reference evidence="3" key="1">
    <citation type="journal article" date="2019" name="Plant Biotechnol. J.">
        <title>Genome sequencing of the Australian wild diploid species Gossypium australe highlights disease resistance and delayed gland morphogenesis.</title>
        <authorList>
            <person name="Cai Y."/>
            <person name="Cai X."/>
            <person name="Wang Q."/>
            <person name="Wang P."/>
            <person name="Zhang Y."/>
            <person name="Cai C."/>
            <person name="Xu Y."/>
            <person name="Wang K."/>
            <person name="Zhou Z."/>
            <person name="Wang C."/>
            <person name="Geng S."/>
            <person name="Li B."/>
            <person name="Dong Q."/>
            <person name="Hou Y."/>
            <person name="Wang H."/>
            <person name="Ai P."/>
            <person name="Liu Z."/>
            <person name="Yi F."/>
            <person name="Sun M."/>
            <person name="An G."/>
            <person name="Cheng J."/>
            <person name="Zhang Y."/>
            <person name="Shi Q."/>
            <person name="Xie Y."/>
            <person name="Shi X."/>
            <person name="Chang Y."/>
            <person name="Huang F."/>
            <person name="Chen Y."/>
            <person name="Hong S."/>
            <person name="Mi L."/>
            <person name="Sun Q."/>
            <person name="Zhang L."/>
            <person name="Zhou B."/>
            <person name="Peng R."/>
            <person name="Zhang X."/>
            <person name="Liu F."/>
        </authorList>
    </citation>
    <scope>NUCLEOTIDE SEQUENCE [LARGE SCALE GENOMIC DNA]</scope>
    <source>
        <strain evidence="3">cv. PA1801</strain>
    </source>
</reference>
<keyword evidence="2" id="KW-0808">Transferase</keyword>
<protein>
    <submittedName>
        <fullName evidence="2">Reverse transcriptase</fullName>
    </submittedName>
</protein>
<dbReference type="PANTHER" id="PTHR46890:SF48">
    <property type="entry name" value="RNA-DIRECTED DNA POLYMERASE"/>
    <property type="match status" value="1"/>
</dbReference>
<dbReference type="Proteomes" id="UP000325315">
    <property type="component" value="Unassembled WGS sequence"/>
</dbReference>
<dbReference type="InterPro" id="IPR052343">
    <property type="entry name" value="Retrotransposon-Effector_Assoc"/>
</dbReference>
<dbReference type="InterPro" id="IPR000477">
    <property type="entry name" value="RT_dom"/>
</dbReference>
<organism evidence="2 3">
    <name type="scientific">Gossypium australe</name>
    <dbReference type="NCBI Taxonomy" id="47621"/>
    <lineage>
        <taxon>Eukaryota</taxon>
        <taxon>Viridiplantae</taxon>
        <taxon>Streptophyta</taxon>
        <taxon>Embryophyta</taxon>
        <taxon>Tracheophyta</taxon>
        <taxon>Spermatophyta</taxon>
        <taxon>Magnoliopsida</taxon>
        <taxon>eudicotyledons</taxon>
        <taxon>Gunneridae</taxon>
        <taxon>Pentapetalae</taxon>
        <taxon>rosids</taxon>
        <taxon>malvids</taxon>
        <taxon>Malvales</taxon>
        <taxon>Malvaceae</taxon>
        <taxon>Malvoideae</taxon>
        <taxon>Gossypium</taxon>
    </lineage>
</organism>
<dbReference type="Pfam" id="PF00078">
    <property type="entry name" value="RVT_1"/>
    <property type="match status" value="1"/>
</dbReference>